<name>X1B7M2_9ZZZZ</name>
<feature type="non-terminal residue" evidence="1">
    <location>
        <position position="31"/>
    </location>
</feature>
<protein>
    <submittedName>
        <fullName evidence="1">Uncharacterized protein</fullName>
    </submittedName>
</protein>
<dbReference type="EMBL" id="BART01004211">
    <property type="protein sequence ID" value="GAG67971.1"/>
    <property type="molecule type" value="Genomic_DNA"/>
</dbReference>
<comment type="caution">
    <text evidence="1">The sequence shown here is derived from an EMBL/GenBank/DDBJ whole genome shotgun (WGS) entry which is preliminary data.</text>
</comment>
<sequence>MGARLLYNAIGIFSSQEEVDSYPHLPNGQPG</sequence>
<dbReference type="AlphaFoldDB" id="X1B7M2"/>
<evidence type="ECO:0000313" key="1">
    <source>
        <dbReference type="EMBL" id="GAG67971.1"/>
    </source>
</evidence>
<gene>
    <name evidence="1" type="ORF">S01H4_10799</name>
</gene>
<organism evidence="1">
    <name type="scientific">marine sediment metagenome</name>
    <dbReference type="NCBI Taxonomy" id="412755"/>
    <lineage>
        <taxon>unclassified sequences</taxon>
        <taxon>metagenomes</taxon>
        <taxon>ecological metagenomes</taxon>
    </lineage>
</organism>
<proteinExistence type="predicted"/>
<accession>X1B7M2</accession>
<reference evidence="1" key="1">
    <citation type="journal article" date="2014" name="Front. Microbiol.">
        <title>High frequency of phylogenetically diverse reductive dehalogenase-homologous genes in deep subseafloor sedimentary metagenomes.</title>
        <authorList>
            <person name="Kawai M."/>
            <person name="Futagami T."/>
            <person name="Toyoda A."/>
            <person name="Takaki Y."/>
            <person name="Nishi S."/>
            <person name="Hori S."/>
            <person name="Arai W."/>
            <person name="Tsubouchi T."/>
            <person name="Morono Y."/>
            <person name="Uchiyama I."/>
            <person name="Ito T."/>
            <person name="Fujiyama A."/>
            <person name="Inagaki F."/>
            <person name="Takami H."/>
        </authorList>
    </citation>
    <scope>NUCLEOTIDE SEQUENCE</scope>
    <source>
        <strain evidence="1">Expedition CK06-06</strain>
    </source>
</reference>